<dbReference type="Gene3D" id="1.10.10.10">
    <property type="entry name" value="Winged helix-like DNA-binding domain superfamily/Winged helix DNA-binding domain"/>
    <property type="match status" value="1"/>
</dbReference>
<dbReference type="Gene3D" id="1.10.10.1250">
    <property type="entry name" value="RNA polymerase, subunit delta, N-terminal domain"/>
    <property type="match status" value="1"/>
</dbReference>
<dbReference type="InterPro" id="IPR007630">
    <property type="entry name" value="RNA_pol_sigma70_r4"/>
</dbReference>
<feature type="domain" description="HTH HARE-type" evidence="3">
    <location>
        <begin position="249"/>
        <end position="313"/>
    </location>
</feature>
<organism evidence="4 5">
    <name type="scientific">candidate division Kazan bacterium RIFCSPLOWO2_01_FULL_48_13</name>
    <dbReference type="NCBI Taxonomy" id="1798539"/>
    <lineage>
        <taxon>Bacteria</taxon>
        <taxon>Bacteria division Kazan-3B-28</taxon>
    </lineage>
</organism>
<dbReference type="STRING" id="1798539.A2994_00780"/>
<gene>
    <name evidence="4" type="ORF">A2994_00780</name>
</gene>
<evidence type="ECO:0000313" key="4">
    <source>
        <dbReference type="EMBL" id="OGB85544.1"/>
    </source>
</evidence>
<comment type="caution">
    <text evidence="4">The sequence shown here is derived from an EMBL/GenBank/DDBJ whole genome shotgun (WGS) entry which is preliminary data.</text>
</comment>
<dbReference type="GO" id="GO:0003700">
    <property type="term" value="F:DNA-binding transcription factor activity"/>
    <property type="evidence" value="ECO:0007669"/>
    <property type="project" value="InterPro"/>
</dbReference>
<evidence type="ECO:0000259" key="3">
    <source>
        <dbReference type="PROSITE" id="PS51913"/>
    </source>
</evidence>
<dbReference type="Proteomes" id="UP000179010">
    <property type="component" value="Unassembled WGS sequence"/>
</dbReference>
<dbReference type="PANTHER" id="PTHR30603:SF60">
    <property type="entry name" value="RNA POLYMERASE SIGMA FACTOR RPOD"/>
    <property type="match status" value="1"/>
</dbReference>
<dbReference type="InterPro" id="IPR013324">
    <property type="entry name" value="RNA_pol_sigma_r3/r4-like"/>
</dbReference>
<dbReference type="GO" id="GO:0006352">
    <property type="term" value="P:DNA-templated transcription initiation"/>
    <property type="evidence" value="ECO:0007669"/>
    <property type="project" value="InterPro"/>
</dbReference>
<sequence>MHSQNHDNQTEGEKPTEDSVLDRVMSESQSLELASAKPSKVVTAAVNKLRDRERDVLIARYGLDLSHTDKETLESIGKKLSVTRERVRQIENAALKKIAKKFSAALKPLWKIVDVYLTMHGNIADVDFLIDHFKLSQSDNLELEKNALRLAVAAYTEVYPIKKHVDLKAGWLGDNVKQADILEIQKVAVGILTKSGEPLPEAVLVDQIVGQAKNMSSALVKGALRVGAKLGMDNKNRWGLTAWPLIVPRRIRDKVFIILETAGKPLHFEEITKLIGQKFAHDRQVLSRTVHNELISDERFVLVGRGIYALSTWGYAPGVVSDVVKEVLQQAGQPMKIGDIVDEVLKRRQVKRNTIIANLQNRSLFTKVAKATYDLAQRAGEGSAAAN</sequence>
<dbReference type="PANTHER" id="PTHR30603">
    <property type="entry name" value="RNA POLYMERASE SIGMA FACTOR RPO"/>
    <property type="match status" value="1"/>
</dbReference>
<evidence type="ECO:0000313" key="5">
    <source>
        <dbReference type="Proteomes" id="UP000179010"/>
    </source>
</evidence>
<accession>A0A1F4PPG9</accession>
<dbReference type="InterPro" id="IPR007759">
    <property type="entry name" value="Asxl_HARE-HTH"/>
</dbReference>
<proteinExistence type="predicted"/>
<dbReference type="InterPro" id="IPR050239">
    <property type="entry name" value="Sigma-70_RNA_pol_init_factors"/>
</dbReference>
<reference evidence="4 5" key="1">
    <citation type="journal article" date="2016" name="Nat. Commun.">
        <title>Thousands of microbial genomes shed light on interconnected biogeochemical processes in an aquifer system.</title>
        <authorList>
            <person name="Anantharaman K."/>
            <person name="Brown C.T."/>
            <person name="Hug L.A."/>
            <person name="Sharon I."/>
            <person name="Castelle C.J."/>
            <person name="Probst A.J."/>
            <person name="Thomas B.C."/>
            <person name="Singh A."/>
            <person name="Wilkins M.J."/>
            <person name="Karaoz U."/>
            <person name="Brodie E.L."/>
            <person name="Williams K.H."/>
            <person name="Hubbard S.S."/>
            <person name="Banfield J.F."/>
        </authorList>
    </citation>
    <scope>NUCLEOTIDE SEQUENCE [LARGE SCALE GENOMIC DNA]</scope>
</reference>
<dbReference type="CDD" id="cd06171">
    <property type="entry name" value="Sigma70_r4"/>
    <property type="match status" value="1"/>
</dbReference>
<name>A0A1F4PPG9_UNCK3</name>
<feature type="compositionally biased region" description="Basic and acidic residues" evidence="2">
    <location>
        <begin position="1"/>
        <end position="25"/>
    </location>
</feature>
<dbReference type="EMBL" id="METE01000002">
    <property type="protein sequence ID" value="OGB85544.1"/>
    <property type="molecule type" value="Genomic_DNA"/>
</dbReference>
<dbReference type="InterPro" id="IPR038087">
    <property type="entry name" value="RNAP_delta_N_dom_sf"/>
</dbReference>
<dbReference type="AlphaFoldDB" id="A0A1F4PPG9"/>
<keyword evidence="1" id="KW-0804">Transcription</keyword>
<dbReference type="SUPFAM" id="SSF88659">
    <property type="entry name" value="Sigma3 and sigma4 domains of RNA polymerase sigma factors"/>
    <property type="match status" value="1"/>
</dbReference>
<evidence type="ECO:0000256" key="2">
    <source>
        <dbReference type="SAM" id="MobiDB-lite"/>
    </source>
</evidence>
<protein>
    <recommendedName>
        <fullName evidence="3">HTH HARE-type domain-containing protein</fullName>
    </recommendedName>
</protein>
<dbReference type="Pfam" id="PF04545">
    <property type="entry name" value="Sigma70_r4"/>
    <property type="match status" value="1"/>
</dbReference>
<dbReference type="InterPro" id="IPR036388">
    <property type="entry name" value="WH-like_DNA-bd_sf"/>
</dbReference>
<evidence type="ECO:0000256" key="1">
    <source>
        <dbReference type="ARBA" id="ARBA00023163"/>
    </source>
</evidence>
<dbReference type="PROSITE" id="PS51913">
    <property type="entry name" value="HTH_HARE"/>
    <property type="match status" value="1"/>
</dbReference>
<feature type="region of interest" description="Disordered" evidence="2">
    <location>
        <begin position="1"/>
        <end position="33"/>
    </location>
</feature>